<dbReference type="AlphaFoldDB" id="A0A1G4ERR9"/>
<comment type="similarity">
    <text evidence="1">In the C-terminal section; belongs to the transposase 35 family.</text>
</comment>
<feature type="domain" description="Transposase putative helix-turn-helix" evidence="10">
    <location>
        <begin position="24"/>
        <end position="71"/>
    </location>
</feature>
<evidence type="ECO:0000256" key="2">
    <source>
        <dbReference type="ARBA" id="ARBA00011044"/>
    </source>
</evidence>
<evidence type="ECO:0000259" key="10">
    <source>
        <dbReference type="Pfam" id="PF12323"/>
    </source>
</evidence>
<evidence type="ECO:0000256" key="4">
    <source>
        <dbReference type="ARBA" id="ARBA00022723"/>
    </source>
</evidence>
<dbReference type="Pfam" id="PF07282">
    <property type="entry name" value="Cas12f1-like_TNB"/>
    <property type="match status" value="1"/>
</dbReference>
<evidence type="ECO:0000256" key="3">
    <source>
        <dbReference type="ARBA" id="ARBA00022578"/>
    </source>
</evidence>
<feature type="domain" description="Probable transposase IS891/IS1136/IS1341" evidence="8">
    <location>
        <begin position="190"/>
        <end position="302"/>
    </location>
</feature>
<dbReference type="PANTHER" id="PTHR30405:SF25">
    <property type="entry name" value="RNA-GUIDED DNA ENDONUCLEASE INSQ-RELATED"/>
    <property type="match status" value="1"/>
</dbReference>
<keyword evidence="5" id="KW-0862">Zinc</keyword>
<keyword evidence="6" id="KW-0238">DNA-binding</keyword>
<dbReference type="InterPro" id="IPR001959">
    <property type="entry name" value="Transposase"/>
</dbReference>
<evidence type="ECO:0000259" key="9">
    <source>
        <dbReference type="Pfam" id="PF07282"/>
    </source>
</evidence>
<feature type="domain" description="Cas12f1-like TNB" evidence="9">
    <location>
        <begin position="314"/>
        <end position="382"/>
    </location>
</feature>
<dbReference type="InterPro" id="IPR021027">
    <property type="entry name" value="Transposase_put_HTH"/>
</dbReference>
<evidence type="ECO:0000256" key="5">
    <source>
        <dbReference type="ARBA" id="ARBA00022833"/>
    </source>
</evidence>
<dbReference type="EMBL" id="FMAK01000066">
    <property type="protein sequence ID" value="SCB71493.1"/>
    <property type="molecule type" value="Genomic_DNA"/>
</dbReference>
<dbReference type="Pfam" id="PF12323">
    <property type="entry name" value="HTH_OrfB_IS605"/>
    <property type="match status" value="1"/>
</dbReference>
<dbReference type="InterPro" id="IPR010095">
    <property type="entry name" value="Cas12f1-like_TNB"/>
</dbReference>
<name>A0A1G4ERR9_BACMY</name>
<dbReference type="GO" id="GO:0006310">
    <property type="term" value="P:DNA recombination"/>
    <property type="evidence" value="ECO:0007669"/>
    <property type="project" value="UniProtKB-KW"/>
</dbReference>
<accession>A0A1G4ERR9</accession>
<evidence type="ECO:0000256" key="7">
    <source>
        <dbReference type="ARBA" id="ARBA00023172"/>
    </source>
</evidence>
<keyword evidence="3" id="KW-0815">Transposition</keyword>
<gene>
    <name evidence="11" type="ORF">BWGO95_05730</name>
</gene>
<dbReference type="NCBIfam" id="NF040570">
    <property type="entry name" value="guided_TnpB"/>
    <property type="match status" value="1"/>
</dbReference>
<dbReference type="InterPro" id="IPR051399">
    <property type="entry name" value="RNA-guided_DNA_endo/Transpos"/>
</dbReference>
<keyword evidence="4" id="KW-0479">Metal-binding</keyword>
<dbReference type="PANTHER" id="PTHR30405">
    <property type="entry name" value="TRANSPOSASE"/>
    <property type="match status" value="1"/>
</dbReference>
<evidence type="ECO:0000313" key="11">
    <source>
        <dbReference type="EMBL" id="SCB71493.1"/>
    </source>
</evidence>
<dbReference type="NCBIfam" id="TIGR01766">
    <property type="entry name" value="IS200/IS605 family accessory protein TnpB-like domain"/>
    <property type="match status" value="1"/>
</dbReference>
<dbReference type="InterPro" id="IPR053522">
    <property type="entry name" value="RNA-guided_endonuclease_TnpB"/>
</dbReference>
<proteinExistence type="inferred from homology"/>
<protein>
    <submittedName>
        <fullName evidence="11">IS605 OrfB family transposase</fullName>
    </submittedName>
</protein>
<dbReference type="Pfam" id="PF01385">
    <property type="entry name" value="OrfB_IS605"/>
    <property type="match status" value="1"/>
</dbReference>
<dbReference type="GO" id="GO:0046872">
    <property type="term" value="F:metal ion binding"/>
    <property type="evidence" value="ECO:0007669"/>
    <property type="project" value="UniProtKB-KW"/>
</dbReference>
<evidence type="ECO:0000256" key="1">
    <source>
        <dbReference type="ARBA" id="ARBA00008761"/>
    </source>
</evidence>
<sequence>MSVGVSLRFLYNEGIIQESEVQPMLVNKSYKFRIYPNKRQEILIAKTIGCSRFVFNHFLALWNDTYKETGKGLTYHSCSAELTQLKKQEDTLWLQEVDSIALQSTLKNLSDAFSRFFKKQNDLPRFKSKQNKIQSYTTKQTNGNIAVIDNRIKLPKLGLVKFAKSREVTGRMLSATVRRNPSGKYFVSLLVETDVQELQKTGSSVGIDVGLKDFAILSNGTTYKNPKFFRTLEKKLAEAQRILSRRIKGSSNWNKQRVKLARIHEHITNARKDYLDKISTELIKNHDVIGIEDLQVSNMLKNGKLAKAISEVSWSQFRNMLEYKARWYGKQVVVVSKTFASSQLCSNCGHQNKDVKNLNLREWDCPSCGTHHDRDVNAGLNLRNEAIRLLTVGTTGIA</sequence>
<comment type="similarity">
    <text evidence="2">In the N-terminal section; belongs to the transposase 2 family.</text>
</comment>
<organism evidence="11 12">
    <name type="scientific">Bacillus mycoides</name>
    <dbReference type="NCBI Taxonomy" id="1405"/>
    <lineage>
        <taxon>Bacteria</taxon>
        <taxon>Bacillati</taxon>
        <taxon>Bacillota</taxon>
        <taxon>Bacilli</taxon>
        <taxon>Bacillales</taxon>
        <taxon>Bacillaceae</taxon>
        <taxon>Bacillus</taxon>
        <taxon>Bacillus cereus group</taxon>
    </lineage>
</organism>
<evidence type="ECO:0000259" key="8">
    <source>
        <dbReference type="Pfam" id="PF01385"/>
    </source>
</evidence>
<dbReference type="NCBIfam" id="NF038281">
    <property type="entry name" value="IS200_TnpB"/>
    <property type="match status" value="1"/>
</dbReference>
<dbReference type="GO" id="GO:0003677">
    <property type="term" value="F:DNA binding"/>
    <property type="evidence" value="ECO:0007669"/>
    <property type="project" value="UniProtKB-KW"/>
</dbReference>
<reference evidence="11 12" key="1">
    <citation type="submission" date="2016-08" db="EMBL/GenBank/DDBJ databases">
        <authorList>
            <person name="Seilhamer J.J."/>
        </authorList>
    </citation>
    <scope>NUCLEOTIDE SEQUENCE [LARGE SCALE GENOMIC DNA]</scope>
    <source>
        <strain evidence="11 12">SDA_GO95</strain>
    </source>
</reference>
<evidence type="ECO:0000256" key="6">
    <source>
        <dbReference type="ARBA" id="ARBA00023125"/>
    </source>
</evidence>
<keyword evidence="7" id="KW-0233">DNA recombination</keyword>
<dbReference type="GO" id="GO:0032196">
    <property type="term" value="P:transposition"/>
    <property type="evidence" value="ECO:0007669"/>
    <property type="project" value="UniProtKB-KW"/>
</dbReference>
<dbReference type="Proteomes" id="UP000195696">
    <property type="component" value="Unassembled WGS sequence"/>
</dbReference>
<evidence type="ECO:0000313" key="12">
    <source>
        <dbReference type="Proteomes" id="UP000195696"/>
    </source>
</evidence>